<dbReference type="Proteomes" id="UP001058626">
    <property type="component" value="Chromosome"/>
</dbReference>
<gene>
    <name evidence="1" type="ORF">NJB1907Z4_C35990</name>
</gene>
<evidence type="ECO:0000313" key="1">
    <source>
        <dbReference type="EMBL" id="BDN83384.1"/>
    </source>
</evidence>
<accession>A0A9N7LWW6</accession>
<protein>
    <submittedName>
        <fullName evidence="1">Uncharacterized protein</fullName>
    </submittedName>
</protein>
<proteinExistence type="predicted"/>
<name>A0A9N7LWW6_9MYCO</name>
<dbReference type="AlphaFoldDB" id="A0A9N7LWW6"/>
<sequence length="73" mass="7264">MVMATDAGPCHGPPAKSVVTDPNEVAAVLSSAASPSQAAPAASIGATPAPVCIRVEFTSGGNNPYNTQRLLET</sequence>
<keyword evidence="2" id="KW-1185">Reference proteome</keyword>
<evidence type="ECO:0000313" key="2">
    <source>
        <dbReference type="Proteomes" id="UP001058626"/>
    </source>
</evidence>
<organism evidence="1 2">
    <name type="scientific">Mycobacterium pseudoshottsii</name>
    <dbReference type="NCBI Taxonomy" id="265949"/>
    <lineage>
        <taxon>Bacteria</taxon>
        <taxon>Bacillati</taxon>
        <taxon>Actinomycetota</taxon>
        <taxon>Actinomycetes</taxon>
        <taxon>Mycobacteriales</taxon>
        <taxon>Mycobacteriaceae</taxon>
        <taxon>Mycobacterium</taxon>
        <taxon>Mycobacterium ulcerans group</taxon>
    </lineage>
</organism>
<dbReference type="EMBL" id="AP026367">
    <property type="protein sequence ID" value="BDN83384.1"/>
    <property type="molecule type" value="Genomic_DNA"/>
</dbReference>
<reference evidence="1" key="1">
    <citation type="submission" date="2022-06" db="EMBL/GenBank/DDBJ databases">
        <title>Complete genome sequence of Mycobacterium pseudoshottsii NJB1907-Z4.</title>
        <authorList>
            <person name="Komine T."/>
            <person name="Fukano H."/>
            <person name="Wada S."/>
        </authorList>
    </citation>
    <scope>NUCLEOTIDE SEQUENCE</scope>
    <source>
        <strain evidence="1">NJB1907-Z4</strain>
    </source>
</reference>